<dbReference type="EMBL" id="MRZV01000105">
    <property type="protein sequence ID" value="PIK58703.1"/>
    <property type="molecule type" value="Genomic_DNA"/>
</dbReference>
<name>A0A2G8LEP0_STIJA</name>
<comment type="caution">
    <text evidence="3">The sequence shown here is derived from an EMBL/GenBank/DDBJ whole genome shotgun (WGS) entry which is preliminary data.</text>
</comment>
<dbReference type="AlphaFoldDB" id="A0A2G8LEP0"/>
<evidence type="ECO:0000313" key="4">
    <source>
        <dbReference type="Proteomes" id="UP000230750"/>
    </source>
</evidence>
<feature type="signal peptide" evidence="1">
    <location>
        <begin position="1"/>
        <end position="19"/>
    </location>
</feature>
<dbReference type="STRING" id="307972.A0A2G8LEP0"/>
<organism evidence="3 4">
    <name type="scientific">Stichopus japonicus</name>
    <name type="common">Sea cucumber</name>
    <dbReference type="NCBI Taxonomy" id="307972"/>
    <lineage>
        <taxon>Eukaryota</taxon>
        <taxon>Metazoa</taxon>
        <taxon>Echinodermata</taxon>
        <taxon>Eleutherozoa</taxon>
        <taxon>Echinozoa</taxon>
        <taxon>Holothuroidea</taxon>
        <taxon>Aspidochirotacea</taxon>
        <taxon>Aspidochirotida</taxon>
        <taxon>Stichopodidae</taxon>
        <taxon>Apostichopus</taxon>
    </lineage>
</organism>
<keyword evidence="1" id="KW-0732">Signal</keyword>
<dbReference type="PANTHER" id="PTHR40446:SF2">
    <property type="entry name" value="N-ACETYLGLUCOSAMINE-1-PHOSPHODIESTER ALPHA-N-ACETYLGLUCOSAMINIDASE"/>
    <property type="match status" value="1"/>
</dbReference>
<dbReference type="Pfam" id="PF09992">
    <property type="entry name" value="NAGPA"/>
    <property type="match status" value="1"/>
</dbReference>
<dbReference type="GO" id="GO:0033299">
    <property type="term" value="P:secretion of lysosomal enzymes"/>
    <property type="evidence" value="ECO:0007669"/>
    <property type="project" value="TreeGrafter"/>
</dbReference>
<evidence type="ECO:0000313" key="3">
    <source>
        <dbReference type="EMBL" id="PIK58703.1"/>
    </source>
</evidence>
<feature type="domain" description="Phosphodiester glycosidase" evidence="2">
    <location>
        <begin position="135"/>
        <end position="265"/>
    </location>
</feature>
<evidence type="ECO:0000259" key="2">
    <source>
        <dbReference type="Pfam" id="PF09992"/>
    </source>
</evidence>
<dbReference type="InterPro" id="IPR018711">
    <property type="entry name" value="NAGPA"/>
</dbReference>
<accession>A0A2G8LEP0</accession>
<reference evidence="3 4" key="1">
    <citation type="journal article" date="2017" name="PLoS Biol.">
        <title>The sea cucumber genome provides insights into morphological evolution and visceral regeneration.</title>
        <authorList>
            <person name="Zhang X."/>
            <person name="Sun L."/>
            <person name="Yuan J."/>
            <person name="Sun Y."/>
            <person name="Gao Y."/>
            <person name="Zhang L."/>
            <person name="Li S."/>
            <person name="Dai H."/>
            <person name="Hamel J.F."/>
            <person name="Liu C."/>
            <person name="Yu Y."/>
            <person name="Liu S."/>
            <person name="Lin W."/>
            <person name="Guo K."/>
            <person name="Jin S."/>
            <person name="Xu P."/>
            <person name="Storey K.B."/>
            <person name="Huan P."/>
            <person name="Zhang T."/>
            <person name="Zhou Y."/>
            <person name="Zhang J."/>
            <person name="Lin C."/>
            <person name="Li X."/>
            <person name="Xing L."/>
            <person name="Huo D."/>
            <person name="Sun M."/>
            <person name="Wang L."/>
            <person name="Mercier A."/>
            <person name="Li F."/>
            <person name="Yang H."/>
            <person name="Xiang J."/>
        </authorList>
    </citation>
    <scope>NUCLEOTIDE SEQUENCE [LARGE SCALE GENOMIC DNA]</scope>
    <source>
        <strain evidence="3">Shaxun</strain>
        <tissue evidence="3">Muscle</tissue>
    </source>
</reference>
<proteinExistence type="predicted"/>
<evidence type="ECO:0000256" key="1">
    <source>
        <dbReference type="SAM" id="SignalP"/>
    </source>
</evidence>
<keyword evidence="4" id="KW-1185">Reference proteome</keyword>
<dbReference type="Proteomes" id="UP000230750">
    <property type="component" value="Unassembled WGS sequence"/>
</dbReference>
<sequence length="268" mass="29481">MELAIAAFLLIWVLHLKSSQMITNRDLTDYFEKRQLSTHSHRYVRDCQPTKYGNVTHQTQAGQGLLSSTVTLPITQILNFIDEFEGQWGQTETNSGHIAFINNPAQTVSVLEPLRDGGCKMGARTTAVETAAKHNCLLAVNAGFFNPHTGECLGNIVSYGRLVRNSHGVQNAHFGIRRDGTLVFGYLSEEDVLDETNPFIQLVGGVGWLIRDGEVYLDESLKAECSDTEETGTMEQFFNVKAARSVVGSDKNGRLVLANVDGRTSSEG</sequence>
<protein>
    <submittedName>
        <fullName evidence="3">Putative N-acetylglucosamine-1-phosphodiester alpha-N-acetylglucosaminidase-like</fullName>
    </submittedName>
</protein>
<gene>
    <name evidence="3" type="ORF">BSL78_04386</name>
</gene>
<dbReference type="OrthoDB" id="192253at2759"/>
<feature type="chain" id="PRO_5013970311" evidence="1">
    <location>
        <begin position="20"/>
        <end position="268"/>
    </location>
</feature>
<dbReference type="PANTHER" id="PTHR40446">
    <property type="entry name" value="N-ACETYLGLUCOSAMINE-1-PHOSPHODIESTER ALPHA-N-ACETYLGLUCOSAMINIDASE"/>
    <property type="match status" value="1"/>
</dbReference>